<gene>
    <name evidence="1" type="ORF">SAMN04490197_3376</name>
</gene>
<name>A0A1H2G826_9PSED</name>
<dbReference type="EMBL" id="LT629782">
    <property type="protein sequence ID" value="SDU15896.1"/>
    <property type="molecule type" value="Genomic_DNA"/>
</dbReference>
<sequence>MSLRTNVLDAVIDGHLGKGLVVTRQAVIQLFSDVAETYTGVFLSNSEMTTGVSSPTYDHFTQRVGVGSYRIHPQALLDRMIERGLA</sequence>
<dbReference type="Proteomes" id="UP000183653">
    <property type="component" value="Chromosome I"/>
</dbReference>
<organism evidence="1 2">
    <name type="scientific">Pseudomonas orientalis</name>
    <dbReference type="NCBI Taxonomy" id="76758"/>
    <lineage>
        <taxon>Bacteria</taxon>
        <taxon>Pseudomonadati</taxon>
        <taxon>Pseudomonadota</taxon>
        <taxon>Gammaproteobacteria</taxon>
        <taxon>Pseudomonadales</taxon>
        <taxon>Pseudomonadaceae</taxon>
        <taxon>Pseudomonas</taxon>
    </lineage>
</organism>
<dbReference type="RefSeq" id="WP_057723467.1">
    <property type="nucleotide sequence ID" value="NZ_JYLM01000004.1"/>
</dbReference>
<evidence type="ECO:0000313" key="2">
    <source>
        <dbReference type="Proteomes" id="UP000183653"/>
    </source>
</evidence>
<dbReference type="AlphaFoldDB" id="A0A1H2G826"/>
<protein>
    <submittedName>
        <fullName evidence="1">Uncharacterized protein</fullName>
    </submittedName>
</protein>
<accession>A0A1H2G826</accession>
<proteinExistence type="predicted"/>
<keyword evidence="2" id="KW-1185">Reference proteome</keyword>
<evidence type="ECO:0000313" key="1">
    <source>
        <dbReference type="EMBL" id="SDU15896.1"/>
    </source>
</evidence>
<dbReference type="OrthoDB" id="6953879at2"/>
<reference evidence="1 2" key="1">
    <citation type="submission" date="2016-10" db="EMBL/GenBank/DDBJ databases">
        <authorList>
            <person name="Varghese N."/>
            <person name="Submissions S."/>
        </authorList>
    </citation>
    <scope>NUCLEOTIDE SEQUENCE [LARGE SCALE GENOMIC DNA]</scope>
    <source>
        <strain evidence="1 2">BS2775</strain>
    </source>
</reference>